<evidence type="ECO:0000313" key="2">
    <source>
        <dbReference type="Proteomes" id="UP000663722"/>
    </source>
</evidence>
<dbReference type="Proteomes" id="UP000663722">
    <property type="component" value="Chromosome"/>
</dbReference>
<reference evidence="1" key="1">
    <citation type="journal article" date="2021" name="Microb. Physiol.">
        <title>Proteogenomic Insights into the Physiology of Marine, Sulfate-Reducing, Filamentous Desulfonema limicola and Desulfonema magnum.</title>
        <authorList>
            <person name="Schnaars V."/>
            <person name="Wohlbrand L."/>
            <person name="Scheve S."/>
            <person name="Hinrichs C."/>
            <person name="Reinhardt R."/>
            <person name="Rabus R."/>
        </authorList>
    </citation>
    <scope>NUCLEOTIDE SEQUENCE</scope>
    <source>
        <strain evidence="1">4be13</strain>
    </source>
</reference>
<dbReference type="AlphaFoldDB" id="A0A975GTH5"/>
<gene>
    <name evidence="1" type="ORF">dnm_091830</name>
</gene>
<dbReference type="KEGG" id="dmm:dnm_091830"/>
<organism evidence="1 2">
    <name type="scientific">Desulfonema magnum</name>
    <dbReference type="NCBI Taxonomy" id="45655"/>
    <lineage>
        <taxon>Bacteria</taxon>
        <taxon>Pseudomonadati</taxon>
        <taxon>Thermodesulfobacteriota</taxon>
        <taxon>Desulfobacteria</taxon>
        <taxon>Desulfobacterales</taxon>
        <taxon>Desulfococcaceae</taxon>
        <taxon>Desulfonema</taxon>
    </lineage>
</organism>
<protein>
    <submittedName>
        <fullName evidence="1">Uncharacterized protein</fullName>
    </submittedName>
</protein>
<sequence length="47" mass="5257">MPNLQFGKNAQVCGYCKICQTVSLALRIGKYFPNLNERITECVSSAF</sequence>
<name>A0A975GTH5_9BACT</name>
<dbReference type="EMBL" id="CP061800">
    <property type="protein sequence ID" value="QTA93086.1"/>
    <property type="molecule type" value="Genomic_DNA"/>
</dbReference>
<proteinExistence type="predicted"/>
<keyword evidence="2" id="KW-1185">Reference proteome</keyword>
<accession>A0A975GTH5</accession>
<evidence type="ECO:0000313" key="1">
    <source>
        <dbReference type="EMBL" id="QTA93086.1"/>
    </source>
</evidence>